<dbReference type="Gene3D" id="3.40.50.720">
    <property type="entry name" value="NAD(P)-binding Rossmann-like Domain"/>
    <property type="match status" value="1"/>
</dbReference>
<accession>A0AAN6JX53</accession>
<dbReference type="SUPFAM" id="SSF51735">
    <property type="entry name" value="NAD(P)-binding Rossmann-fold domains"/>
    <property type="match status" value="1"/>
</dbReference>
<dbReference type="EMBL" id="JAPDMZ010000122">
    <property type="protein sequence ID" value="KAK0549018.1"/>
    <property type="molecule type" value="Genomic_DNA"/>
</dbReference>
<comment type="caution">
    <text evidence="1">The sequence shown here is derived from an EMBL/GenBank/DDBJ whole genome shotgun (WGS) entry which is preliminary data.</text>
</comment>
<evidence type="ECO:0000313" key="2">
    <source>
        <dbReference type="Proteomes" id="UP001176517"/>
    </source>
</evidence>
<proteinExistence type="predicted"/>
<dbReference type="AlphaFoldDB" id="A0AAN6JX53"/>
<keyword evidence="2" id="KW-1185">Reference proteome</keyword>
<dbReference type="GO" id="GO:0016616">
    <property type="term" value="F:oxidoreductase activity, acting on the CH-OH group of donors, NAD or NADP as acceptor"/>
    <property type="evidence" value="ECO:0007669"/>
    <property type="project" value="TreeGrafter"/>
</dbReference>
<dbReference type="PANTHER" id="PTHR45458:SF1">
    <property type="entry name" value="SHORT CHAIN DEHYDROGENASE"/>
    <property type="match status" value="1"/>
</dbReference>
<gene>
    <name evidence="1" type="ORF">OC846_004241</name>
</gene>
<dbReference type="InterPro" id="IPR052184">
    <property type="entry name" value="SDR_enzymes"/>
</dbReference>
<dbReference type="InterPro" id="IPR002347">
    <property type="entry name" value="SDR_fam"/>
</dbReference>
<sequence length="259" mass="27584">MSKPTALVIGASRGIGQTLVQQLTEAGYETYATVRFKTGSTEQNARIFEADLKDASSLSSAAQQLEASVHGLDLLVICGATAGDASYLTMDPERALEFFDINCVGTIRAVQAFLPALRKQAPSDGKAPHKTIAILTSLASNAGMRAENALKQPVEARMPISTGPYGASKAALNVIGIGLYSELEPEGFKVLHFHPGLVNTDMAQPMIARLSSLDQDKVPWTVIERGDSAKGIVQVIQTAVQASGPSLKYVDWTGKDLPW</sequence>
<dbReference type="PRINTS" id="PR00081">
    <property type="entry name" value="GDHRDH"/>
</dbReference>
<dbReference type="PANTHER" id="PTHR45458">
    <property type="entry name" value="SHORT-CHAIN DEHYDROGENASE/REDUCTASE SDR"/>
    <property type="match status" value="1"/>
</dbReference>
<dbReference type="Proteomes" id="UP001176517">
    <property type="component" value="Unassembled WGS sequence"/>
</dbReference>
<reference evidence="1" key="1">
    <citation type="journal article" date="2023" name="PhytoFront">
        <title>Draft Genome Resources of Seven Strains of Tilletia horrida, Causal Agent of Kernel Smut of Rice.</title>
        <authorList>
            <person name="Khanal S."/>
            <person name="Antony Babu S."/>
            <person name="Zhou X.G."/>
        </authorList>
    </citation>
    <scope>NUCLEOTIDE SEQUENCE</scope>
    <source>
        <strain evidence="1">TX6</strain>
    </source>
</reference>
<evidence type="ECO:0000313" key="1">
    <source>
        <dbReference type="EMBL" id="KAK0549018.1"/>
    </source>
</evidence>
<protein>
    <submittedName>
        <fullName evidence="1">Uncharacterized protein</fullName>
    </submittedName>
</protein>
<dbReference type="InterPro" id="IPR036291">
    <property type="entry name" value="NAD(P)-bd_dom_sf"/>
</dbReference>
<dbReference type="Pfam" id="PF13561">
    <property type="entry name" value="adh_short_C2"/>
    <property type="match status" value="1"/>
</dbReference>
<organism evidence="1 2">
    <name type="scientific">Tilletia horrida</name>
    <dbReference type="NCBI Taxonomy" id="155126"/>
    <lineage>
        <taxon>Eukaryota</taxon>
        <taxon>Fungi</taxon>
        <taxon>Dikarya</taxon>
        <taxon>Basidiomycota</taxon>
        <taxon>Ustilaginomycotina</taxon>
        <taxon>Exobasidiomycetes</taxon>
        <taxon>Tilletiales</taxon>
        <taxon>Tilletiaceae</taxon>
        <taxon>Tilletia</taxon>
    </lineage>
</organism>
<name>A0AAN6JX53_9BASI</name>